<evidence type="ECO:0000313" key="1">
    <source>
        <dbReference type="EMBL" id="PSK95253.1"/>
    </source>
</evidence>
<keyword evidence="2" id="KW-1185">Reference proteome</keyword>
<reference evidence="1 2" key="1">
    <citation type="submission" date="2018-03" db="EMBL/GenBank/DDBJ databases">
        <title>Genomic Encyclopedia of Type Strains, Phase III (KMG-III): the genomes of soil and plant-associated and newly described type strains.</title>
        <authorList>
            <person name="Whitman W."/>
        </authorList>
    </citation>
    <scope>NUCLEOTIDE SEQUENCE [LARGE SCALE GENOMIC DNA]</scope>
    <source>
        <strain evidence="1 2">CGMCC 1.12700</strain>
    </source>
</reference>
<gene>
    <name evidence="1" type="ORF">B0I18_1011419</name>
</gene>
<dbReference type="AlphaFoldDB" id="A0A2P8DDF1"/>
<dbReference type="PROSITE" id="PS51257">
    <property type="entry name" value="PROKAR_LIPOPROTEIN"/>
    <property type="match status" value="1"/>
</dbReference>
<dbReference type="Pfam" id="PF14298">
    <property type="entry name" value="DUF4374"/>
    <property type="match status" value="2"/>
</dbReference>
<dbReference type="Proteomes" id="UP000240572">
    <property type="component" value="Unassembled WGS sequence"/>
</dbReference>
<organism evidence="1 2">
    <name type="scientific">Taibaiella chishuiensis</name>
    <dbReference type="NCBI Taxonomy" id="1434707"/>
    <lineage>
        <taxon>Bacteria</taxon>
        <taxon>Pseudomonadati</taxon>
        <taxon>Bacteroidota</taxon>
        <taxon>Chitinophagia</taxon>
        <taxon>Chitinophagales</taxon>
        <taxon>Chitinophagaceae</taxon>
        <taxon>Taibaiella</taxon>
    </lineage>
</organism>
<accession>A0A2P8DDF1</accession>
<dbReference type="EMBL" id="PYGD01000001">
    <property type="protein sequence ID" value="PSK95253.1"/>
    <property type="molecule type" value="Genomic_DNA"/>
</dbReference>
<protein>
    <submittedName>
        <fullName evidence="1">Uncharacterized protein DUF4374</fullName>
    </submittedName>
</protein>
<evidence type="ECO:0000313" key="2">
    <source>
        <dbReference type="Proteomes" id="UP000240572"/>
    </source>
</evidence>
<comment type="caution">
    <text evidence="1">The sequence shown here is derived from an EMBL/GenBank/DDBJ whole genome shotgun (WGS) entry which is preliminary data.</text>
</comment>
<dbReference type="InterPro" id="IPR025401">
    <property type="entry name" value="DUF4374"/>
</dbReference>
<sequence>MTMLKKSTLMLASGIVLGLASCSKDNKDNGGSGNAGAGRFIIAAVPTSTGSEGVADYLLTAENLESGTLSTEGNGLEQDGTYRYYTTSGTKFFSMLYGQGNPGAVTVYQLDKNGKMQKLTNFQSETVQSFAAVGKDILMVKEARKYATPTSRWYRVSTESLTIVAEGQFNSAELANNGELAHFSWIEQVGNKVFAPFFSIKATDAGGWSTDYPDSAWVAVYSYPDMTLEKVIKDNRTSSIGLYFTNGLTKVENGDVYAFSPSNTIKINGTAQSFNSTKPSSIIRIKSGTTEFDQSYLFNIEAVAGGAYMTSWINVGKGVVVATLNTSDKKSQWQVANKLAVIDLVNKTFKWVTGAPDAAAITDFSMTNYSAQDGKAYIGITTSDKKSAVYKIDAGTATATRGLELVGGNITAIQWLPAQ</sequence>
<proteinExistence type="predicted"/>
<name>A0A2P8DDF1_9BACT</name>